<evidence type="ECO:0000313" key="1">
    <source>
        <dbReference type="EMBL" id="OJJ97400.1"/>
    </source>
</evidence>
<sequence>MELLPNELLTSIGEYSREGRYRSRTVRALCLCSKRFHHVFQPLLDSDILLTGNPITARDVALIMRLWKNPALACRVRRFEVLWDGTARARRRHGTFNAQQPEAVVFIEHALTEIFGDQQPNLKRGWRVHLYNLNTEAWAAILLVRLTRLRTLVLNGSEDEGLVAEIMRRAAQRQRPFHRAPPFPILHKIQAEAAWSRTWR</sequence>
<name>A0A1L9WMR2_ASPA1</name>
<keyword evidence="2" id="KW-1185">Reference proteome</keyword>
<dbReference type="VEuPathDB" id="FungiDB:ASPACDRAFT_123259"/>
<organism evidence="1 2">
    <name type="scientific">Aspergillus aculeatus (strain ATCC 16872 / CBS 172.66 / WB 5094)</name>
    <dbReference type="NCBI Taxonomy" id="690307"/>
    <lineage>
        <taxon>Eukaryota</taxon>
        <taxon>Fungi</taxon>
        <taxon>Dikarya</taxon>
        <taxon>Ascomycota</taxon>
        <taxon>Pezizomycotina</taxon>
        <taxon>Eurotiomycetes</taxon>
        <taxon>Eurotiomycetidae</taxon>
        <taxon>Eurotiales</taxon>
        <taxon>Aspergillaceae</taxon>
        <taxon>Aspergillus</taxon>
        <taxon>Aspergillus subgen. Circumdati</taxon>
    </lineage>
</organism>
<reference evidence="2" key="1">
    <citation type="journal article" date="2017" name="Genome Biol.">
        <title>Comparative genomics reveals high biological diversity and specific adaptations in the industrially and medically important fungal genus Aspergillus.</title>
        <authorList>
            <person name="de Vries R.P."/>
            <person name="Riley R."/>
            <person name="Wiebenga A."/>
            <person name="Aguilar-Osorio G."/>
            <person name="Amillis S."/>
            <person name="Uchima C.A."/>
            <person name="Anderluh G."/>
            <person name="Asadollahi M."/>
            <person name="Askin M."/>
            <person name="Barry K."/>
            <person name="Battaglia E."/>
            <person name="Bayram O."/>
            <person name="Benocci T."/>
            <person name="Braus-Stromeyer S.A."/>
            <person name="Caldana C."/>
            <person name="Canovas D."/>
            <person name="Cerqueira G.C."/>
            <person name="Chen F."/>
            <person name="Chen W."/>
            <person name="Choi C."/>
            <person name="Clum A."/>
            <person name="Dos Santos R.A."/>
            <person name="Damasio A.R."/>
            <person name="Diallinas G."/>
            <person name="Emri T."/>
            <person name="Fekete E."/>
            <person name="Flipphi M."/>
            <person name="Freyberg S."/>
            <person name="Gallo A."/>
            <person name="Gournas C."/>
            <person name="Habgood R."/>
            <person name="Hainaut M."/>
            <person name="Harispe M.L."/>
            <person name="Henrissat B."/>
            <person name="Hilden K.S."/>
            <person name="Hope R."/>
            <person name="Hossain A."/>
            <person name="Karabika E."/>
            <person name="Karaffa L."/>
            <person name="Karanyi Z."/>
            <person name="Krasevec N."/>
            <person name="Kuo A."/>
            <person name="Kusch H."/>
            <person name="LaButti K."/>
            <person name="Lagendijk E.L."/>
            <person name="Lapidus A."/>
            <person name="Levasseur A."/>
            <person name="Lindquist E."/>
            <person name="Lipzen A."/>
            <person name="Logrieco A.F."/>
            <person name="MacCabe A."/>
            <person name="Maekelae M.R."/>
            <person name="Malavazi I."/>
            <person name="Melin P."/>
            <person name="Meyer V."/>
            <person name="Mielnichuk N."/>
            <person name="Miskei M."/>
            <person name="Molnar A.P."/>
            <person name="Mule G."/>
            <person name="Ngan C.Y."/>
            <person name="Orejas M."/>
            <person name="Orosz E."/>
            <person name="Ouedraogo J.P."/>
            <person name="Overkamp K.M."/>
            <person name="Park H.-S."/>
            <person name="Perrone G."/>
            <person name="Piumi F."/>
            <person name="Punt P.J."/>
            <person name="Ram A.F."/>
            <person name="Ramon A."/>
            <person name="Rauscher S."/>
            <person name="Record E."/>
            <person name="Riano-Pachon D.M."/>
            <person name="Robert V."/>
            <person name="Roehrig J."/>
            <person name="Ruller R."/>
            <person name="Salamov A."/>
            <person name="Salih N.S."/>
            <person name="Samson R.A."/>
            <person name="Sandor E."/>
            <person name="Sanguinetti M."/>
            <person name="Schuetze T."/>
            <person name="Sepcic K."/>
            <person name="Shelest E."/>
            <person name="Sherlock G."/>
            <person name="Sophianopoulou V."/>
            <person name="Squina F.M."/>
            <person name="Sun H."/>
            <person name="Susca A."/>
            <person name="Todd R.B."/>
            <person name="Tsang A."/>
            <person name="Unkles S.E."/>
            <person name="van de Wiele N."/>
            <person name="van Rossen-Uffink D."/>
            <person name="Oliveira J.V."/>
            <person name="Vesth T.C."/>
            <person name="Visser J."/>
            <person name="Yu J.-H."/>
            <person name="Zhou M."/>
            <person name="Andersen M.R."/>
            <person name="Archer D.B."/>
            <person name="Baker S.E."/>
            <person name="Benoit I."/>
            <person name="Brakhage A.A."/>
            <person name="Braus G.H."/>
            <person name="Fischer R."/>
            <person name="Frisvad J.C."/>
            <person name="Goldman G.H."/>
            <person name="Houbraken J."/>
            <person name="Oakley B."/>
            <person name="Pocsi I."/>
            <person name="Scazzocchio C."/>
            <person name="Seiboth B."/>
            <person name="vanKuyk P.A."/>
            <person name="Wortman J."/>
            <person name="Dyer P.S."/>
            <person name="Grigoriev I.V."/>
        </authorList>
    </citation>
    <scope>NUCLEOTIDE SEQUENCE [LARGE SCALE GENOMIC DNA]</scope>
    <source>
        <strain evidence="2">ATCC 16872 / CBS 172.66 / WB 5094</strain>
    </source>
</reference>
<evidence type="ECO:0000313" key="2">
    <source>
        <dbReference type="Proteomes" id="UP000184546"/>
    </source>
</evidence>
<dbReference type="AlphaFoldDB" id="A0A1L9WMR2"/>
<dbReference type="Proteomes" id="UP000184546">
    <property type="component" value="Unassembled WGS sequence"/>
</dbReference>
<gene>
    <name evidence="1" type="ORF">ASPACDRAFT_123259</name>
</gene>
<protein>
    <submittedName>
        <fullName evidence="1">Uncharacterized protein</fullName>
    </submittedName>
</protein>
<proteinExistence type="predicted"/>
<dbReference type="OrthoDB" id="2520703at2759"/>
<dbReference type="EMBL" id="KV878982">
    <property type="protein sequence ID" value="OJJ97400.1"/>
    <property type="molecule type" value="Genomic_DNA"/>
</dbReference>
<dbReference type="RefSeq" id="XP_020053740.1">
    <property type="nucleotide sequence ID" value="XM_020196610.1"/>
</dbReference>
<dbReference type="GeneID" id="30970424"/>
<accession>A0A1L9WMR2</accession>